<sequence length="193" mass="21629">MAGSCEGGNEPLGHSISRKTYMRVNPHIRRVSGMSSDIEDIMKEKIKSSQKLSLQIDESTDISGHAQLLSHIRYIDGDVIATTYIMCELGFLTLTEIKTSKRERLKFIDEEIRLALSTIPPRINHLCAAKQAQSPKIRGSFNKLVATFELTTKKTFVGTVALLQCSEVISSNMKNPPPYLRETTEAIHTVLFY</sequence>
<dbReference type="PANTHER" id="PTHR45913">
    <property type="entry name" value="EPM2A-INTERACTING PROTEIN 1"/>
    <property type="match status" value="1"/>
</dbReference>
<accession>A0ABQ8SFA6</accession>
<evidence type="ECO:0000313" key="1">
    <source>
        <dbReference type="EMBL" id="KAJ4432793.1"/>
    </source>
</evidence>
<name>A0ABQ8SFA6_PERAM</name>
<proteinExistence type="predicted"/>
<organism evidence="1 2">
    <name type="scientific">Periplaneta americana</name>
    <name type="common">American cockroach</name>
    <name type="synonym">Blatta americana</name>
    <dbReference type="NCBI Taxonomy" id="6978"/>
    <lineage>
        <taxon>Eukaryota</taxon>
        <taxon>Metazoa</taxon>
        <taxon>Ecdysozoa</taxon>
        <taxon>Arthropoda</taxon>
        <taxon>Hexapoda</taxon>
        <taxon>Insecta</taxon>
        <taxon>Pterygota</taxon>
        <taxon>Neoptera</taxon>
        <taxon>Polyneoptera</taxon>
        <taxon>Dictyoptera</taxon>
        <taxon>Blattodea</taxon>
        <taxon>Blattoidea</taxon>
        <taxon>Blattidae</taxon>
        <taxon>Blattinae</taxon>
        <taxon>Periplaneta</taxon>
    </lineage>
</organism>
<evidence type="ECO:0000313" key="2">
    <source>
        <dbReference type="Proteomes" id="UP001148838"/>
    </source>
</evidence>
<protein>
    <submittedName>
        <fullName evidence="1">Uncharacterized protein</fullName>
    </submittedName>
</protein>
<reference evidence="1 2" key="1">
    <citation type="journal article" date="2022" name="Allergy">
        <title>Genome assembly and annotation of Periplaneta americana reveal a comprehensive cockroach allergen profile.</title>
        <authorList>
            <person name="Wang L."/>
            <person name="Xiong Q."/>
            <person name="Saelim N."/>
            <person name="Wang L."/>
            <person name="Nong W."/>
            <person name="Wan A.T."/>
            <person name="Shi M."/>
            <person name="Liu X."/>
            <person name="Cao Q."/>
            <person name="Hui J.H.L."/>
            <person name="Sookrung N."/>
            <person name="Leung T.F."/>
            <person name="Tungtrongchitr A."/>
            <person name="Tsui S.K.W."/>
        </authorList>
    </citation>
    <scope>NUCLEOTIDE SEQUENCE [LARGE SCALE GENOMIC DNA]</scope>
    <source>
        <strain evidence="1">PWHHKU_190912</strain>
    </source>
</reference>
<gene>
    <name evidence="1" type="ORF">ANN_21432</name>
</gene>
<dbReference type="PANTHER" id="PTHR45913:SF19">
    <property type="entry name" value="LOW QUALITY PROTEIN: ZINC FINGER BED DOMAIN-CONTAINING PROTEIN 5-LIKE"/>
    <property type="match status" value="1"/>
</dbReference>
<dbReference type="EMBL" id="JAJSOF020000029">
    <property type="protein sequence ID" value="KAJ4432793.1"/>
    <property type="molecule type" value="Genomic_DNA"/>
</dbReference>
<dbReference type="Proteomes" id="UP001148838">
    <property type="component" value="Unassembled WGS sequence"/>
</dbReference>
<comment type="caution">
    <text evidence="1">The sequence shown here is derived from an EMBL/GenBank/DDBJ whole genome shotgun (WGS) entry which is preliminary data.</text>
</comment>
<keyword evidence="2" id="KW-1185">Reference proteome</keyword>